<evidence type="ECO:0000256" key="7">
    <source>
        <dbReference type="ARBA" id="ARBA00022723"/>
    </source>
</evidence>
<dbReference type="SUPFAM" id="SSF57783">
    <property type="entry name" value="Zinc beta-ribbon"/>
    <property type="match status" value="1"/>
</dbReference>
<evidence type="ECO:0000256" key="5">
    <source>
        <dbReference type="ARBA" id="ARBA00022695"/>
    </source>
</evidence>
<dbReference type="InterPro" id="IPR034151">
    <property type="entry name" value="TOPRIM_DnaG_bac"/>
</dbReference>
<evidence type="ECO:0000256" key="6">
    <source>
        <dbReference type="ARBA" id="ARBA00022705"/>
    </source>
</evidence>
<dbReference type="Pfam" id="PF10410">
    <property type="entry name" value="DnaB_bind"/>
    <property type="match status" value="1"/>
</dbReference>
<dbReference type="EMBL" id="CAEZSR010000074">
    <property type="protein sequence ID" value="CAB4565536.1"/>
    <property type="molecule type" value="Genomic_DNA"/>
</dbReference>
<keyword evidence="3" id="KW-0639">Primosome</keyword>
<dbReference type="Pfam" id="PF01807">
    <property type="entry name" value="Zn_ribbon_DnaG"/>
    <property type="match status" value="1"/>
</dbReference>
<keyword evidence="11" id="KW-0238">DNA-binding</keyword>
<dbReference type="InterPro" id="IPR019475">
    <property type="entry name" value="DNA_primase_DnaB-bd"/>
</dbReference>
<feature type="domain" description="Toprim" evidence="13">
    <location>
        <begin position="255"/>
        <end position="336"/>
    </location>
</feature>
<dbReference type="HAMAP" id="MF_00974">
    <property type="entry name" value="DNA_primase_DnaG"/>
    <property type="match status" value="1"/>
</dbReference>
<dbReference type="SUPFAM" id="SSF56731">
    <property type="entry name" value="DNA primase core"/>
    <property type="match status" value="1"/>
</dbReference>
<gene>
    <name evidence="14" type="ORF">UFOPK1493_02063</name>
</gene>
<keyword evidence="10" id="KW-0460">Magnesium</keyword>
<keyword evidence="8" id="KW-0863">Zinc-finger</keyword>
<dbReference type="CDD" id="cd03364">
    <property type="entry name" value="TOPRIM_DnaG_primases"/>
    <property type="match status" value="1"/>
</dbReference>
<dbReference type="SMART" id="SM00400">
    <property type="entry name" value="ZnF_CHCC"/>
    <property type="match status" value="1"/>
</dbReference>
<dbReference type="PANTHER" id="PTHR30313">
    <property type="entry name" value="DNA PRIMASE"/>
    <property type="match status" value="1"/>
</dbReference>
<keyword evidence="5" id="KW-0548">Nucleotidyltransferase</keyword>
<keyword evidence="12" id="KW-0804">Transcription</keyword>
<dbReference type="GO" id="GO:0005737">
    <property type="term" value="C:cytoplasm"/>
    <property type="evidence" value="ECO:0007669"/>
    <property type="project" value="TreeGrafter"/>
</dbReference>
<dbReference type="Pfam" id="PF08275">
    <property type="entry name" value="DNAG_N"/>
    <property type="match status" value="1"/>
</dbReference>
<organism evidence="14">
    <name type="scientific">freshwater metagenome</name>
    <dbReference type="NCBI Taxonomy" id="449393"/>
    <lineage>
        <taxon>unclassified sequences</taxon>
        <taxon>metagenomes</taxon>
        <taxon>ecological metagenomes</taxon>
    </lineage>
</organism>
<comment type="cofactor">
    <cofactor evidence="1">
        <name>Zn(2+)</name>
        <dbReference type="ChEBI" id="CHEBI:29105"/>
    </cofactor>
</comment>
<dbReference type="InterPro" id="IPR006171">
    <property type="entry name" value="TOPRIM_dom"/>
</dbReference>
<dbReference type="InterPro" id="IPR050219">
    <property type="entry name" value="DnaG_primase"/>
</dbReference>
<dbReference type="PROSITE" id="PS50880">
    <property type="entry name" value="TOPRIM"/>
    <property type="match status" value="1"/>
</dbReference>
<evidence type="ECO:0000259" key="13">
    <source>
        <dbReference type="PROSITE" id="PS50880"/>
    </source>
</evidence>
<protein>
    <submittedName>
        <fullName evidence="14">Unannotated protein</fullName>
    </submittedName>
</protein>
<dbReference type="Pfam" id="PF13155">
    <property type="entry name" value="Toprim_2"/>
    <property type="match status" value="1"/>
</dbReference>
<dbReference type="GO" id="GO:1990077">
    <property type="term" value="C:primosome complex"/>
    <property type="evidence" value="ECO:0007669"/>
    <property type="project" value="UniProtKB-KW"/>
</dbReference>
<dbReference type="Gene3D" id="3.40.1360.10">
    <property type="match status" value="1"/>
</dbReference>
<name>A0A6J6DQ28_9ZZZZ</name>
<keyword evidence="7" id="KW-0479">Metal-binding</keyword>
<dbReference type="FunFam" id="3.90.580.10:FF:000001">
    <property type="entry name" value="DNA primase"/>
    <property type="match status" value="1"/>
</dbReference>
<evidence type="ECO:0000256" key="3">
    <source>
        <dbReference type="ARBA" id="ARBA00022515"/>
    </source>
</evidence>
<dbReference type="GO" id="GO:0008270">
    <property type="term" value="F:zinc ion binding"/>
    <property type="evidence" value="ECO:0007669"/>
    <property type="project" value="UniProtKB-KW"/>
</dbReference>
<keyword evidence="9" id="KW-0862">Zinc</keyword>
<keyword evidence="2" id="KW-0240">DNA-directed RNA polymerase</keyword>
<reference evidence="14" key="1">
    <citation type="submission" date="2020-05" db="EMBL/GenBank/DDBJ databases">
        <authorList>
            <person name="Chiriac C."/>
            <person name="Salcher M."/>
            <person name="Ghai R."/>
            <person name="Kavagutti S V."/>
        </authorList>
    </citation>
    <scope>NUCLEOTIDE SEQUENCE</scope>
</reference>
<dbReference type="AlphaFoldDB" id="A0A6J6DQ28"/>
<dbReference type="GO" id="GO:0006269">
    <property type="term" value="P:DNA replication, synthesis of primer"/>
    <property type="evidence" value="ECO:0007669"/>
    <property type="project" value="UniProtKB-KW"/>
</dbReference>
<dbReference type="PANTHER" id="PTHR30313:SF2">
    <property type="entry name" value="DNA PRIMASE"/>
    <property type="match status" value="1"/>
</dbReference>
<dbReference type="InterPro" id="IPR013264">
    <property type="entry name" value="DNAG_N"/>
</dbReference>
<dbReference type="Gene3D" id="3.90.580.10">
    <property type="entry name" value="Zinc finger, CHC2-type domain"/>
    <property type="match status" value="1"/>
</dbReference>
<dbReference type="GO" id="GO:0003899">
    <property type="term" value="F:DNA-directed RNA polymerase activity"/>
    <property type="evidence" value="ECO:0007669"/>
    <property type="project" value="InterPro"/>
</dbReference>
<keyword evidence="6" id="KW-0235">DNA replication</keyword>
<evidence type="ECO:0000313" key="14">
    <source>
        <dbReference type="EMBL" id="CAB4565536.1"/>
    </source>
</evidence>
<evidence type="ECO:0000256" key="10">
    <source>
        <dbReference type="ARBA" id="ARBA00022842"/>
    </source>
</evidence>
<proteinExistence type="inferred from homology"/>
<dbReference type="InterPro" id="IPR036977">
    <property type="entry name" value="DNA_primase_Znf_CHC2"/>
</dbReference>
<evidence type="ECO:0000256" key="9">
    <source>
        <dbReference type="ARBA" id="ARBA00022833"/>
    </source>
</evidence>
<evidence type="ECO:0000256" key="12">
    <source>
        <dbReference type="ARBA" id="ARBA00023163"/>
    </source>
</evidence>
<sequence>MAISEEDLEQLRATVSIRDVVSQHVPLKRQGRNWVGLCPFHGEKSPSFNVREETGRYKCFGCGASGDVFRFVQDFEHVDFVTAVEQLAARVGYQLTYTSGGESRERARRKKLIDAMRDAVEWYHQQLLTSPEARPARDYLRSRGLAGDVARNFKLGWAPDDWDRLSVQLGAPGDVLRETGLAFTNKAGRLQDAFRGRVMFPIYTENGEPVAFGGRVLPGSPDPAKYKNSSETPIYAKSKTLYGLNWAKGDIVAADQVIVCEGYTDVIGFHRAGVKRAVATCGTALTEEHVRTMKRYATRVVLAFDADKAGQGAAERFYEWEEKHRVQVSVARFPAGRDPGDLSVSDPDALKEAVDRATPFLGFRLQRVLESRPLRSPEDRARMAQDAMQVVNEHPNVDVRKLYAGEVATRVGMPVNDLVAVAVRGGKAVVRTAPARQVGVSENAEFVAVALLLQRWNDIADWLIEALFHDDVARRAFLALADAGGALTAALTDADPEAREMLERAAVVDLDADPFVEACNLIAAATRRELARSTRLVDPEAMREATEARRQLEFLDDAGTAQDAAGVLLGWLERRGEERE</sequence>
<dbReference type="InterPro" id="IPR006295">
    <property type="entry name" value="DNA_primase_DnaG"/>
</dbReference>
<dbReference type="NCBIfam" id="TIGR01391">
    <property type="entry name" value="dnaG"/>
    <property type="match status" value="1"/>
</dbReference>
<dbReference type="GO" id="GO:0003677">
    <property type="term" value="F:DNA binding"/>
    <property type="evidence" value="ECO:0007669"/>
    <property type="project" value="UniProtKB-KW"/>
</dbReference>
<dbReference type="InterPro" id="IPR037068">
    <property type="entry name" value="DNA_primase_core_N_sf"/>
</dbReference>
<evidence type="ECO:0000256" key="11">
    <source>
        <dbReference type="ARBA" id="ARBA00023125"/>
    </source>
</evidence>
<evidence type="ECO:0000256" key="8">
    <source>
        <dbReference type="ARBA" id="ARBA00022771"/>
    </source>
</evidence>
<dbReference type="Gene3D" id="3.90.980.10">
    <property type="entry name" value="DNA primase, catalytic core, N-terminal domain"/>
    <property type="match status" value="1"/>
</dbReference>
<evidence type="ECO:0000256" key="2">
    <source>
        <dbReference type="ARBA" id="ARBA00022478"/>
    </source>
</evidence>
<dbReference type="InterPro" id="IPR030846">
    <property type="entry name" value="DnaG_bac"/>
</dbReference>
<dbReference type="SMART" id="SM00493">
    <property type="entry name" value="TOPRIM"/>
    <property type="match status" value="1"/>
</dbReference>
<evidence type="ECO:0000256" key="1">
    <source>
        <dbReference type="ARBA" id="ARBA00001947"/>
    </source>
</evidence>
<accession>A0A6J6DQ28</accession>
<keyword evidence="4" id="KW-0808">Transferase</keyword>
<dbReference type="InterPro" id="IPR002694">
    <property type="entry name" value="Znf_CHC2"/>
</dbReference>
<evidence type="ECO:0000256" key="4">
    <source>
        <dbReference type="ARBA" id="ARBA00022679"/>
    </source>
</evidence>
<dbReference type="GO" id="GO:0000428">
    <property type="term" value="C:DNA-directed RNA polymerase complex"/>
    <property type="evidence" value="ECO:0007669"/>
    <property type="project" value="UniProtKB-KW"/>
</dbReference>